<feature type="transmembrane region" description="Helical" evidence="2">
    <location>
        <begin position="104"/>
        <end position="122"/>
    </location>
</feature>
<dbReference type="Pfam" id="PF09852">
    <property type="entry name" value="DUF2079"/>
    <property type="match status" value="2"/>
</dbReference>
<feature type="transmembrane region" description="Helical" evidence="2">
    <location>
        <begin position="344"/>
        <end position="367"/>
    </location>
</feature>
<keyword evidence="2" id="KW-0472">Membrane</keyword>
<evidence type="ECO:0000256" key="2">
    <source>
        <dbReference type="SAM" id="Phobius"/>
    </source>
</evidence>
<name>A0A7K0BUH6_9ACTN</name>
<evidence type="ECO:0000256" key="1">
    <source>
        <dbReference type="SAM" id="MobiDB-lite"/>
    </source>
</evidence>
<protein>
    <recommendedName>
        <fullName evidence="5">DUF2079 domain-containing protein</fullName>
    </recommendedName>
</protein>
<dbReference type="AlphaFoldDB" id="A0A7K0BUH6"/>
<keyword evidence="2" id="KW-1133">Transmembrane helix</keyword>
<feature type="transmembrane region" description="Helical" evidence="2">
    <location>
        <begin position="216"/>
        <end position="239"/>
    </location>
</feature>
<gene>
    <name evidence="3" type="ORF">ACRB68_28490</name>
</gene>
<evidence type="ECO:0000313" key="4">
    <source>
        <dbReference type="Proteomes" id="UP000487268"/>
    </source>
</evidence>
<evidence type="ECO:0000313" key="3">
    <source>
        <dbReference type="EMBL" id="MQY04787.1"/>
    </source>
</evidence>
<dbReference type="RefSeq" id="WP_207709691.1">
    <property type="nucleotide sequence ID" value="NZ_WEGH01000002.1"/>
</dbReference>
<dbReference type="Proteomes" id="UP000487268">
    <property type="component" value="Unassembled WGS sequence"/>
</dbReference>
<keyword evidence="4" id="KW-1185">Reference proteome</keyword>
<proteinExistence type="predicted"/>
<feature type="transmembrane region" description="Helical" evidence="2">
    <location>
        <begin position="24"/>
        <end position="42"/>
    </location>
</feature>
<evidence type="ECO:0008006" key="5">
    <source>
        <dbReference type="Google" id="ProtNLM"/>
    </source>
</evidence>
<accession>A0A7K0BUH6</accession>
<sequence>MTALAHAPDRQDVPPAPRGSSRRVPWLLAALFFAGYATLSVTRFRRFETMSWDLGIFDQVVGSYARLRMPVADLKGPGFVILGDHFSPVLMLLAPLYAVFSTPVTLLVAQAALMALSVVPVARAARRLLGDHSGAAVGAAYGLSWGVQRAVEFDFHEICFAVPLIAFALEALLEERWTAALGWAVPLVAVKEDLGVTVAAIAAVVVLRSYRAAPRAAVLGTGVAVFGAVMSALTLTVLIPAFNDSGGYAYWEKIGEGGVPGTGGWDLKIRTLLWLLAPTTGLLALRSPLLLAAVPTLAWRLTARDEHYWGTDWHYSAVLMPIVMLALVDAIVRARASERPWLRIYAHHLPALTLGAALTLSTTMPLASLTHTSAYRRGPVGEAAARVLAGIPDGATVESDSRPAAYLTNRCRVFWIGGTDGITPRYIVSFDPGQTRESMLEYARRLHPDASYTVAAAERGLWMLRLRD</sequence>
<feature type="region of interest" description="Disordered" evidence="1">
    <location>
        <begin position="1"/>
        <end position="21"/>
    </location>
</feature>
<organism evidence="3 4">
    <name type="scientific">Actinomadura macrotermitis</name>
    <dbReference type="NCBI Taxonomy" id="2585200"/>
    <lineage>
        <taxon>Bacteria</taxon>
        <taxon>Bacillati</taxon>
        <taxon>Actinomycetota</taxon>
        <taxon>Actinomycetes</taxon>
        <taxon>Streptosporangiales</taxon>
        <taxon>Thermomonosporaceae</taxon>
        <taxon>Actinomadura</taxon>
    </lineage>
</organism>
<keyword evidence="2" id="KW-0812">Transmembrane</keyword>
<feature type="transmembrane region" description="Helical" evidence="2">
    <location>
        <begin position="272"/>
        <end position="293"/>
    </location>
</feature>
<feature type="transmembrane region" description="Helical" evidence="2">
    <location>
        <begin position="313"/>
        <end position="332"/>
    </location>
</feature>
<dbReference type="EMBL" id="WEGH01000002">
    <property type="protein sequence ID" value="MQY04787.1"/>
    <property type="molecule type" value="Genomic_DNA"/>
</dbReference>
<reference evidence="3 4" key="1">
    <citation type="submission" date="2019-10" db="EMBL/GenBank/DDBJ databases">
        <title>Actinomadura rubteroloni sp. nov. and Actinomadura macrotermitis sp. nov., isolated from the gut of fungus growing-termite Macrotermes natalensis.</title>
        <authorList>
            <person name="Benndorf R."/>
            <person name="Martin K."/>
            <person name="Kuefner M."/>
            <person name="De Beer W."/>
            <person name="Kaster A.-K."/>
            <person name="Vollmers J."/>
            <person name="Poulsen M."/>
            <person name="Beemelmanns C."/>
        </authorList>
    </citation>
    <scope>NUCLEOTIDE SEQUENCE [LARGE SCALE GENOMIC DNA]</scope>
    <source>
        <strain evidence="3 4">RB68</strain>
    </source>
</reference>
<comment type="caution">
    <text evidence="3">The sequence shown here is derived from an EMBL/GenBank/DDBJ whole genome shotgun (WGS) entry which is preliminary data.</text>
</comment>
<dbReference type="InterPro" id="IPR018650">
    <property type="entry name" value="STSV1_Orf64"/>
</dbReference>